<dbReference type="Ensembl" id="ENSSVLT00005034706.1">
    <property type="protein sequence ID" value="ENSSVLP00005031250.1"/>
    <property type="gene ID" value="ENSSVLG00005024602.1"/>
</dbReference>
<dbReference type="OrthoDB" id="9838461at2759"/>
<evidence type="ECO:0000256" key="7">
    <source>
        <dbReference type="ARBA" id="ARBA00049644"/>
    </source>
</evidence>
<protein>
    <submittedName>
        <fullName evidence="9">Cylicin 1</fullName>
    </submittedName>
</protein>
<proteinExistence type="predicted"/>
<evidence type="ECO:0000256" key="6">
    <source>
        <dbReference type="ARBA" id="ARBA00023212"/>
    </source>
</evidence>
<dbReference type="GO" id="GO:0005634">
    <property type="term" value="C:nucleus"/>
    <property type="evidence" value="ECO:0007669"/>
    <property type="project" value="TreeGrafter"/>
</dbReference>
<reference evidence="9" key="1">
    <citation type="submission" date="2025-08" db="UniProtKB">
        <authorList>
            <consortium name="Ensembl"/>
        </authorList>
    </citation>
    <scope>IDENTIFICATION</scope>
</reference>
<dbReference type="GeneTree" id="ENSGT00730000111075"/>
<keyword evidence="4" id="KW-0221">Differentiation</keyword>
<gene>
    <name evidence="9" type="primary">CYLC1</name>
</gene>
<keyword evidence="5" id="KW-0744">Spermatogenesis</keyword>
<reference evidence="9" key="2">
    <citation type="submission" date="2025-09" db="UniProtKB">
        <authorList>
            <consortium name="Ensembl"/>
        </authorList>
    </citation>
    <scope>IDENTIFICATION</scope>
</reference>
<dbReference type="InterPro" id="IPR026189">
    <property type="entry name" value="CYLC"/>
</dbReference>
<sequence>MSLPRQEVNIRTCANPIPISDTSGKSWYQEHFAWTFPKPSMPSRKERSRPSELQITVPPEAEWIRKLL</sequence>
<dbReference type="GO" id="GO:0005200">
    <property type="term" value="F:structural constituent of cytoskeleton"/>
    <property type="evidence" value="ECO:0007669"/>
    <property type="project" value="InterPro"/>
</dbReference>
<evidence type="ECO:0000256" key="2">
    <source>
        <dbReference type="ARBA" id="ARBA00022490"/>
    </source>
</evidence>
<evidence type="ECO:0000256" key="4">
    <source>
        <dbReference type="ARBA" id="ARBA00022782"/>
    </source>
</evidence>
<dbReference type="Proteomes" id="UP000694564">
    <property type="component" value="Chromosome X"/>
</dbReference>
<dbReference type="GO" id="GO:0030154">
    <property type="term" value="P:cell differentiation"/>
    <property type="evidence" value="ECO:0007669"/>
    <property type="project" value="UniProtKB-KW"/>
</dbReference>
<evidence type="ECO:0000256" key="1">
    <source>
        <dbReference type="ARBA" id="ARBA00022473"/>
    </source>
</evidence>
<keyword evidence="2" id="KW-0963">Cytoplasm</keyword>
<evidence type="ECO:0000256" key="3">
    <source>
        <dbReference type="ARBA" id="ARBA00022737"/>
    </source>
</evidence>
<dbReference type="PANTHER" id="PTHR16742:SF1">
    <property type="entry name" value="CYLICIN-1"/>
    <property type="match status" value="1"/>
</dbReference>
<comment type="subcellular location">
    <subcellularLocation>
        <location evidence="7">Cytoplasm</location>
        <location evidence="7">Cytoskeleton</location>
        <location evidence="7">Perinuclear theca</location>
        <location evidence="7">Calyx</location>
    </subcellularLocation>
</comment>
<dbReference type="AlphaFoldDB" id="A0A8D2JSQ9"/>
<evidence type="ECO:0000256" key="5">
    <source>
        <dbReference type="ARBA" id="ARBA00022871"/>
    </source>
</evidence>
<feature type="domain" description="Cylicin N-terminal" evidence="8">
    <location>
        <begin position="7"/>
        <end position="59"/>
    </location>
</feature>
<evidence type="ECO:0000313" key="10">
    <source>
        <dbReference type="Proteomes" id="UP000694564"/>
    </source>
</evidence>
<dbReference type="GO" id="GO:0033150">
    <property type="term" value="C:cytoskeletal calyx"/>
    <property type="evidence" value="ECO:0007669"/>
    <property type="project" value="UniProtKB-SubCell"/>
</dbReference>
<organism evidence="9 10">
    <name type="scientific">Sciurus vulgaris</name>
    <name type="common">Eurasian red squirrel</name>
    <dbReference type="NCBI Taxonomy" id="55149"/>
    <lineage>
        <taxon>Eukaryota</taxon>
        <taxon>Metazoa</taxon>
        <taxon>Chordata</taxon>
        <taxon>Craniata</taxon>
        <taxon>Vertebrata</taxon>
        <taxon>Euteleostomi</taxon>
        <taxon>Mammalia</taxon>
        <taxon>Eutheria</taxon>
        <taxon>Euarchontoglires</taxon>
        <taxon>Glires</taxon>
        <taxon>Rodentia</taxon>
        <taxon>Sciuromorpha</taxon>
        <taxon>Sciuridae</taxon>
        <taxon>Sciurinae</taxon>
        <taxon>Sciurini</taxon>
        <taxon>Sciurus</taxon>
    </lineage>
</organism>
<dbReference type="InterPro" id="IPR029354">
    <property type="entry name" value="Cylicin_N"/>
</dbReference>
<name>A0A8D2JSQ9_SCIVU</name>
<evidence type="ECO:0000313" key="9">
    <source>
        <dbReference type="Ensembl" id="ENSSVLP00005031250.1"/>
    </source>
</evidence>
<keyword evidence="1" id="KW-0217">Developmental protein</keyword>
<keyword evidence="10" id="KW-1185">Reference proteome</keyword>
<keyword evidence="6" id="KW-0206">Cytoskeleton</keyword>
<dbReference type="GO" id="GO:0007283">
    <property type="term" value="P:spermatogenesis"/>
    <property type="evidence" value="ECO:0007669"/>
    <property type="project" value="UniProtKB-KW"/>
</dbReference>
<dbReference type="GO" id="GO:0043159">
    <property type="term" value="C:acrosomal matrix"/>
    <property type="evidence" value="ECO:0007669"/>
    <property type="project" value="TreeGrafter"/>
</dbReference>
<evidence type="ECO:0000259" key="8">
    <source>
        <dbReference type="Pfam" id="PF15241"/>
    </source>
</evidence>
<dbReference type="PANTHER" id="PTHR16742">
    <property type="entry name" value="CYCLICIN"/>
    <property type="match status" value="1"/>
</dbReference>
<keyword evidence="3" id="KW-0677">Repeat</keyword>
<dbReference type="Pfam" id="PF15241">
    <property type="entry name" value="Cylicin_N"/>
    <property type="match status" value="1"/>
</dbReference>
<accession>A0A8D2JSQ9</accession>